<dbReference type="KEGG" id="dre:103909362"/>
<dbReference type="Proteomes" id="UP000000437">
    <property type="component" value="Chromosome 20"/>
</dbReference>
<protein>
    <submittedName>
        <fullName evidence="2">Uncharacterized protein</fullName>
    </submittedName>
</protein>
<dbReference type="PANTHER" id="PTHR31206">
    <property type="entry name" value="LP10445P"/>
    <property type="match status" value="1"/>
</dbReference>
<organism evidence="1 2">
    <name type="scientific">Danio rerio</name>
    <name type="common">Zebrafish</name>
    <name type="synonym">Brachydanio rerio</name>
    <dbReference type="NCBI Taxonomy" id="7955"/>
    <lineage>
        <taxon>Eukaryota</taxon>
        <taxon>Metazoa</taxon>
        <taxon>Chordata</taxon>
        <taxon>Craniata</taxon>
        <taxon>Vertebrata</taxon>
        <taxon>Euteleostomi</taxon>
        <taxon>Actinopterygii</taxon>
        <taxon>Neopterygii</taxon>
        <taxon>Teleostei</taxon>
        <taxon>Ostariophysi</taxon>
        <taxon>Cypriniformes</taxon>
        <taxon>Danionidae</taxon>
        <taxon>Danioninae</taxon>
        <taxon>Danio</taxon>
    </lineage>
</organism>
<accession>A0A8M3AL46</accession>
<gene>
    <name evidence="2" type="primary">LOC103909362</name>
</gene>
<dbReference type="InterPro" id="IPR028260">
    <property type="entry name" value="FAM177"/>
</dbReference>
<evidence type="ECO:0000313" key="2">
    <source>
        <dbReference type="RefSeq" id="XP_009293287.1"/>
    </source>
</evidence>
<sequence>MQTNEPLEDIRDASVKRIHFSSGETLTDEDSEEEEDLHQTASCVTEPGNWTWKDRSRIWGSRFLNKSLQYCDFLGERMAGLLGLNAAKYQYAIDHHRDHKFVQEEAIAEPSSTNTSMNEEKINLSQMASKQYGATNTADAAQKQTLQCKGELNEGFNSIE</sequence>
<proteinExistence type="predicted"/>
<keyword evidence="1" id="KW-1185">Reference proteome</keyword>
<evidence type="ECO:0000313" key="1">
    <source>
        <dbReference type="Proteomes" id="UP000000437"/>
    </source>
</evidence>
<dbReference type="PANTHER" id="PTHR31206:SF5">
    <property type="entry name" value="PROTEIN FAM177A1"/>
    <property type="match status" value="1"/>
</dbReference>
<name>A0A8M3AL46_DANRE</name>
<dbReference type="Pfam" id="PF14774">
    <property type="entry name" value="FAM177"/>
    <property type="match status" value="1"/>
</dbReference>
<reference evidence="2" key="1">
    <citation type="submission" date="2025-08" db="UniProtKB">
        <authorList>
            <consortium name="RefSeq"/>
        </authorList>
    </citation>
    <scope>IDENTIFICATION</scope>
    <source>
        <strain evidence="2">Tuebingen</strain>
        <tissue evidence="2">Fibroblasts and whole tissue</tissue>
    </source>
</reference>
<dbReference type="RefSeq" id="XP_009293287.1">
    <property type="nucleotide sequence ID" value="XM_009295012.5"/>
</dbReference>
<dbReference type="OrthoDB" id="45963at2759"/>
<dbReference type="AlphaFoldDB" id="A0A8M3AL46"/>
<dbReference type="GeneID" id="103909362"/>